<keyword evidence="10" id="KW-0460">Magnesium</keyword>
<keyword evidence="7" id="KW-0863">Zinc-finger</keyword>
<evidence type="ECO:0000259" key="13">
    <source>
        <dbReference type="PROSITE" id="PS01358"/>
    </source>
</evidence>
<evidence type="ECO:0000256" key="6">
    <source>
        <dbReference type="ARBA" id="ARBA00022763"/>
    </source>
</evidence>
<dbReference type="GO" id="GO:0070260">
    <property type="term" value="F:5'-tyrosyl-DNA phosphodiesterase activity"/>
    <property type="evidence" value="ECO:0007669"/>
    <property type="project" value="TreeGrafter"/>
</dbReference>
<keyword evidence="5" id="KW-0479">Metal-binding</keyword>
<evidence type="ECO:0000256" key="2">
    <source>
        <dbReference type="ARBA" id="ARBA00001946"/>
    </source>
</evidence>
<keyword evidence="9" id="KW-0862">Zinc</keyword>
<dbReference type="GO" id="GO:0008270">
    <property type="term" value="F:zinc ion binding"/>
    <property type="evidence" value="ECO:0007669"/>
    <property type="project" value="UniProtKB-KW"/>
</dbReference>
<dbReference type="Gene3D" id="2.30.30.380">
    <property type="entry name" value="Zn-finger domain of Sec23/24"/>
    <property type="match status" value="1"/>
</dbReference>
<dbReference type="Proteomes" id="UP001202328">
    <property type="component" value="Unassembled WGS sequence"/>
</dbReference>
<dbReference type="InterPro" id="IPR051547">
    <property type="entry name" value="TDP2-like"/>
</dbReference>
<dbReference type="FunFam" id="3.60.10.10:FF:000058">
    <property type="entry name" value="Tyrosyl-DNA phosphodiesterase 2"/>
    <property type="match status" value="1"/>
</dbReference>
<accession>A0AAD4T650</accession>
<proteinExistence type="predicted"/>
<evidence type="ECO:0000256" key="8">
    <source>
        <dbReference type="ARBA" id="ARBA00022801"/>
    </source>
</evidence>
<dbReference type="GO" id="GO:0005737">
    <property type="term" value="C:cytoplasm"/>
    <property type="evidence" value="ECO:0007669"/>
    <property type="project" value="TreeGrafter"/>
</dbReference>
<dbReference type="InterPro" id="IPR005135">
    <property type="entry name" value="Endo/exonuclease/phosphatase"/>
</dbReference>
<feature type="domain" description="RanBP2-type" evidence="13">
    <location>
        <begin position="100"/>
        <end position="119"/>
    </location>
</feature>
<evidence type="ECO:0000256" key="10">
    <source>
        <dbReference type="ARBA" id="ARBA00022842"/>
    </source>
</evidence>
<comment type="cofactor">
    <cofactor evidence="2">
        <name>Mg(2+)</name>
        <dbReference type="ChEBI" id="CHEBI:18420"/>
    </cofactor>
</comment>
<evidence type="ECO:0000256" key="11">
    <source>
        <dbReference type="ARBA" id="ARBA00023204"/>
    </source>
</evidence>
<dbReference type="PANTHER" id="PTHR15822:SF4">
    <property type="entry name" value="TYROSYL-DNA PHOSPHODIESTERASE 2"/>
    <property type="match status" value="1"/>
</dbReference>
<dbReference type="InterPro" id="IPR036691">
    <property type="entry name" value="Endo/exonu/phosph_ase_sf"/>
</dbReference>
<dbReference type="PANTHER" id="PTHR15822">
    <property type="entry name" value="TRAF AND TNF RECEPTOR-ASSOCIATED PROTEIN"/>
    <property type="match status" value="1"/>
</dbReference>
<dbReference type="InterPro" id="IPR001876">
    <property type="entry name" value="Znf_RanBP2"/>
</dbReference>
<evidence type="ECO:0000256" key="4">
    <source>
        <dbReference type="ARBA" id="ARBA00022722"/>
    </source>
</evidence>
<keyword evidence="8" id="KW-0378">Hydrolase</keyword>
<organism evidence="14 15">
    <name type="scientific">Papaver atlanticum</name>
    <dbReference type="NCBI Taxonomy" id="357466"/>
    <lineage>
        <taxon>Eukaryota</taxon>
        <taxon>Viridiplantae</taxon>
        <taxon>Streptophyta</taxon>
        <taxon>Embryophyta</taxon>
        <taxon>Tracheophyta</taxon>
        <taxon>Spermatophyta</taxon>
        <taxon>Magnoliopsida</taxon>
        <taxon>Ranunculales</taxon>
        <taxon>Papaveraceae</taxon>
        <taxon>Papaveroideae</taxon>
        <taxon>Papaver</taxon>
    </lineage>
</organism>
<evidence type="ECO:0000256" key="1">
    <source>
        <dbReference type="ARBA" id="ARBA00001936"/>
    </source>
</evidence>
<keyword evidence="4" id="KW-0540">Nuclease</keyword>
<dbReference type="EMBL" id="JAJJMB010005364">
    <property type="protein sequence ID" value="KAI3939362.1"/>
    <property type="molecule type" value="Genomic_DNA"/>
</dbReference>
<dbReference type="PROSITE" id="PS01358">
    <property type="entry name" value="ZF_RANBP2_1"/>
    <property type="match status" value="1"/>
</dbReference>
<keyword evidence="12" id="KW-0539">Nucleus</keyword>
<dbReference type="Pfam" id="PF03372">
    <property type="entry name" value="Exo_endo_phos"/>
    <property type="match status" value="1"/>
</dbReference>
<dbReference type="AlphaFoldDB" id="A0AAD4T650"/>
<dbReference type="SUPFAM" id="SSF90209">
    <property type="entry name" value="Ran binding protein zinc finger-like"/>
    <property type="match status" value="1"/>
</dbReference>
<name>A0AAD4T650_9MAGN</name>
<dbReference type="Gene3D" id="3.60.10.10">
    <property type="entry name" value="Endonuclease/exonuclease/phosphatase"/>
    <property type="match status" value="1"/>
</dbReference>
<comment type="cofactor">
    <cofactor evidence="1">
        <name>Mn(2+)</name>
        <dbReference type="ChEBI" id="CHEBI:29035"/>
    </cofactor>
</comment>
<evidence type="ECO:0000313" key="14">
    <source>
        <dbReference type="EMBL" id="KAI3939362.1"/>
    </source>
</evidence>
<dbReference type="SUPFAM" id="SSF56219">
    <property type="entry name" value="DNase I-like"/>
    <property type="match status" value="1"/>
</dbReference>
<evidence type="ECO:0000256" key="12">
    <source>
        <dbReference type="ARBA" id="ARBA00023242"/>
    </source>
</evidence>
<keyword evidence="6" id="KW-0227">DNA damage</keyword>
<dbReference type="GO" id="GO:0006302">
    <property type="term" value="P:double-strand break repair"/>
    <property type="evidence" value="ECO:0007669"/>
    <property type="project" value="TreeGrafter"/>
</dbReference>
<evidence type="ECO:0000256" key="3">
    <source>
        <dbReference type="ARBA" id="ARBA00004322"/>
    </source>
</evidence>
<dbReference type="InterPro" id="IPR036443">
    <property type="entry name" value="Znf_RanBP2_sf"/>
</dbReference>
<evidence type="ECO:0000256" key="5">
    <source>
        <dbReference type="ARBA" id="ARBA00022723"/>
    </source>
</evidence>
<evidence type="ECO:0000256" key="7">
    <source>
        <dbReference type="ARBA" id="ARBA00022771"/>
    </source>
</evidence>
<sequence length="461" mass="52055">MASLNFTSFLITTYPRFRNLRNFNFFFPSFLITTSPRFRNPRIFSFFSKSMAWSCSKCTFLNPPSQKSTCQICLYSSSSSVSSSSPSPFSSSSPTATLKWSCKACTFLNPIGQHNCEVCGTRSSASLLSDFEDLDPINSDEILDSSIGSVFLPLKACQNKRKVEQISTEESTDCFLDVGTTEEKKEIELQTLKVLSYNVWFNEDLELHKRMKALGDLIQLHTPDVICLQEVTPTIYQIFQQSSWWKVYRCSVSYEMVNKPYFCMQLSKLPTKSFSCKPFSNSIMGRELCSTEIEVGGGGSKQLVIATSHLESPCPAPPTWNQMFSKERVAQAKEAILILKGSPNVILGGDMNWDDKLDGQFPLPDGWVDAWSELKPGDNGYTYDTKSNQMLSGNRTLQKRLDRFMCFLQDFKICGIELIGREELPGLSYCKEKKVKGKLQKLMLPVLPSDHYGLLLTICNK</sequence>
<gene>
    <name evidence="14" type="ORF">MKW98_022230</name>
</gene>
<dbReference type="CDD" id="cd09080">
    <property type="entry name" value="TDP2"/>
    <property type="match status" value="1"/>
</dbReference>
<evidence type="ECO:0000256" key="9">
    <source>
        <dbReference type="ARBA" id="ARBA00022833"/>
    </source>
</evidence>
<comment type="caution">
    <text evidence="14">The sequence shown here is derived from an EMBL/GenBank/DDBJ whole genome shotgun (WGS) entry which is preliminary data.</text>
</comment>
<dbReference type="GO" id="GO:0004518">
    <property type="term" value="F:nuclease activity"/>
    <property type="evidence" value="ECO:0007669"/>
    <property type="project" value="UniProtKB-KW"/>
</dbReference>
<comment type="subcellular location">
    <subcellularLocation>
        <location evidence="3">Nucleus</location>
        <location evidence="3">PML body</location>
    </subcellularLocation>
</comment>
<protein>
    <recommendedName>
        <fullName evidence="13">RanBP2-type domain-containing protein</fullName>
    </recommendedName>
</protein>
<keyword evidence="11" id="KW-0234">DNA repair</keyword>
<keyword evidence="15" id="KW-1185">Reference proteome</keyword>
<evidence type="ECO:0000313" key="15">
    <source>
        <dbReference type="Proteomes" id="UP001202328"/>
    </source>
</evidence>
<reference evidence="14" key="1">
    <citation type="submission" date="2022-04" db="EMBL/GenBank/DDBJ databases">
        <title>A functionally conserved STORR gene fusion in Papaver species that diverged 16.8 million years ago.</title>
        <authorList>
            <person name="Catania T."/>
        </authorList>
    </citation>
    <scope>NUCLEOTIDE SEQUENCE</scope>
    <source>
        <strain evidence="14">S-188037</strain>
    </source>
</reference>
<dbReference type="SMART" id="SM00547">
    <property type="entry name" value="ZnF_RBZ"/>
    <property type="match status" value="2"/>
</dbReference>
<dbReference type="GO" id="GO:0003697">
    <property type="term" value="F:single-stranded DNA binding"/>
    <property type="evidence" value="ECO:0007669"/>
    <property type="project" value="TreeGrafter"/>
</dbReference>